<dbReference type="GO" id="GO:0016798">
    <property type="term" value="F:hydrolase activity, acting on glycosyl bonds"/>
    <property type="evidence" value="ECO:0007669"/>
    <property type="project" value="UniProtKB-KW"/>
</dbReference>
<dbReference type="GO" id="GO:0045493">
    <property type="term" value="P:xylan catabolic process"/>
    <property type="evidence" value="ECO:0007669"/>
    <property type="project" value="UniProtKB-KW"/>
</dbReference>
<keyword evidence="1" id="KW-0858">Xylan degradation</keyword>
<protein>
    <submittedName>
        <fullName evidence="1">Putative endo-1,4-beta-xylanase</fullName>
    </submittedName>
</protein>
<keyword evidence="1" id="KW-0119">Carbohydrate metabolism</keyword>
<accession>W0FTT1</accession>
<keyword evidence="1" id="KW-0326">Glycosidase</keyword>
<dbReference type="EMBL" id="KC246877">
    <property type="protein sequence ID" value="AHF26352.1"/>
    <property type="molecule type" value="Genomic_DNA"/>
</dbReference>
<proteinExistence type="predicted"/>
<dbReference type="AlphaFoldDB" id="W0FTT1"/>
<keyword evidence="1" id="KW-0378">Hydrolase</keyword>
<sequence>MDGASWFVIEDKSYARTDLSHDLVLREDGFKARLIRLTNIAVPYAQSPCLSGLRIFGRGHGAKPDTPSFTAARTGALDMAVAIRKQENTLGYNILFGSAPDKLYHSYMVFSAGEKRIGALVKGCHYFVRVDAFNESGITEGRCISLEKNDL</sequence>
<reference evidence="1" key="1">
    <citation type="journal article" date="2013" name="PLoS ONE">
        <title>Metagenomic insights into the carbohydrate-active enzymes carried by the microorganisms adhering to solid digesta in the rumen of cows.</title>
        <authorList>
            <person name="Wang L."/>
            <person name="Hatem A."/>
            <person name="Catalyurek U.V."/>
            <person name="Morrison M."/>
            <person name="Yu Z."/>
        </authorList>
    </citation>
    <scope>NUCLEOTIDE SEQUENCE</scope>
</reference>
<organism evidence="1">
    <name type="scientific">uncultured bacterium Contig1771_n_1784_cl</name>
    <dbReference type="NCBI Taxonomy" id="1393511"/>
    <lineage>
        <taxon>Bacteria</taxon>
        <taxon>environmental samples</taxon>
    </lineage>
</organism>
<keyword evidence="1" id="KW-0624">Polysaccharide degradation</keyword>
<name>W0FTT1_9BACT</name>
<evidence type="ECO:0000313" key="1">
    <source>
        <dbReference type="EMBL" id="AHF26352.1"/>
    </source>
</evidence>